<protein>
    <recommendedName>
        <fullName evidence="3">Transposase</fullName>
    </recommendedName>
</protein>
<keyword evidence="2" id="KW-1185">Reference proteome</keyword>
<dbReference type="EMBL" id="JENX01000058">
    <property type="protein sequence ID" value="KEI16743.1"/>
    <property type="molecule type" value="Genomic_DNA"/>
</dbReference>
<accession>A0ABR4THC6</accession>
<name>A0ABR4THC6_CLOHA</name>
<dbReference type="Proteomes" id="UP000027937">
    <property type="component" value="Unassembled WGS sequence"/>
</dbReference>
<evidence type="ECO:0000313" key="2">
    <source>
        <dbReference type="Proteomes" id="UP000027937"/>
    </source>
</evidence>
<comment type="caution">
    <text evidence="1">The sequence shown here is derived from an EMBL/GenBank/DDBJ whole genome shotgun (WGS) entry which is preliminary data.</text>
</comment>
<evidence type="ECO:0008006" key="3">
    <source>
        <dbReference type="Google" id="ProtNLM"/>
    </source>
</evidence>
<evidence type="ECO:0000313" key="1">
    <source>
        <dbReference type="EMBL" id="KEI16743.1"/>
    </source>
</evidence>
<organism evidence="1 2">
    <name type="scientific">Clostridium haemolyticum NCTC 9693</name>
    <dbReference type="NCBI Taxonomy" id="1443114"/>
    <lineage>
        <taxon>Bacteria</taxon>
        <taxon>Bacillati</taxon>
        <taxon>Bacillota</taxon>
        <taxon>Clostridia</taxon>
        <taxon>Eubacteriales</taxon>
        <taxon>Clostridiaceae</taxon>
        <taxon>Clostridium</taxon>
    </lineage>
</organism>
<gene>
    <name evidence="1" type="ORF">Z960_08340</name>
</gene>
<proteinExistence type="predicted"/>
<dbReference type="RefSeq" id="WP_039228973.1">
    <property type="nucleotide sequence ID" value="NZ_JENX01000058.1"/>
</dbReference>
<sequence length="109" mass="12801">MENRDFVTSPKNERGLLKKKYLELISSKLNWINRQVLNQVSMKISYSNEFIKSQIDAIYFDSNISYTETFKQMQSKFREIFASEQFKEIICDEIGIAISEIINTGFIVI</sequence>
<reference evidence="1 2" key="1">
    <citation type="submission" date="2014-02" db="EMBL/GenBank/DDBJ databases">
        <title>Plasmidome dynamics in the species complex Clostridium novyi sensu lato converts strains of independent lineages into distinctly different pathogens.</title>
        <authorList>
            <person name="Skarin H."/>
            <person name="Segerman B."/>
        </authorList>
    </citation>
    <scope>NUCLEOTIDE SEQUENCE [LARGE SCALE GENOMIC DNA]</scope>
    <source>
        <strain evidence="1 2">NCTC 9693</strain>
    </source>
</reference>